<protein>
    <recommendedName>
        <fullName evidence="2">Integrator complex subunit 14 C-terminal domain-containing protein</fullName>
    </recommendedName>
</protein>
<dbReference type="Proteomes" id="UP000030742">
    <property type="component" value="Unassembled WGS sequence"/>
</dbReference>
<sequence length="96" mass="10701">MAILLLLVSVMLTTPLVADTTCCAELNRLRKAAVTLGFHELLIGLAFIFEQECMQLPGTAHPDCALQLHHAADMLRKTQKMDVKYVLMPLQTTYNT</sequence>
<name>N6TTT8_DENPD</name>
<dbReference type="PANTHER" id="PTHR13532">
    <property type="match status" value="1"/>
</dbReference>
<dbReference type="AlphaFoldDB" id="N6TTT8"/>
<accession>N6TTT8</accession>
<evidence type="ECO:0000313" key="3">
    <source>
        <dbReference type="EMBL" id="ENN71801.1"/>
    </source>
</evidence>
<feature type="non-terminal residue" evidence="3">
    <location>
        <position position="1"/>
    </location>
</feature>
<dbReference type="OrthoDB" id="2374335at2759"/>
<dbReference type="Pfam" id="PF20504">
    <property type="entry name" value="IntS14_C"/>
    <property type="match status" value="1"/>
</dbReference>
<dbReference type="InterPro" id="IPR046471">
    <property type="entry name" value="IntS14_C"/>
</dbReference>
<dbReference type="GO" id="GO:0034472">
    <property type="term" value="P:snRNA 3'-end processing"/>
    <property type="evidence" value="ECO:0007669"/>
    <property type="project" value="TreeGrafter"/>
</dbReference>
<evidence type="ECO:0000256" key="1">
    <source>
        <dbReference type="SAM" id="SignalP"/>
    </source>
</evidence>
<dbReference type="STRING" id="77166.N6TTT8"/>
<dbReference type="InterPro" id="IPR039841">
    <property type="entry name" value="INTS14"/>
</dbReference>
<organism evidence="3">
    <name type="scientific">Dendroctonus ponderosae</name>
    <name type="common">Mountain pine beetle</name>
    <dbReference type="NCBI Taxonomy" id="77166"/>
    <lineage>
        <taxon>Eukaryota</taxon>
        <taxon>Metazoa</taxon>
        <taxon>Ecdysozoa</taxon>
        <taxon>Arthropoda</taxon>
        <taxon>Hexapoda</taxon>
        <taxon>Insecta</taxon>
        <taxon>Pterygota</taxon>
        <taxon>Neoptera</taxon>
        <taxon>Endopterygota</taxon>
        <taxon>Coleoptera</taxon>
        <taxon>Polyphaga</taxon>
        <taxon>Cucujiformia</taxon>
        <taxon>Curculionidae</taxon>
        <taxon>Scolytinae</taxon>
        <taxon>Dendroctonus</taxon>
    </lineage>
</organism>
<dbReference type="HOGENOM" id="CLU_2361882_0_0_1"/>
<dbReference type="EMBL" id="KB741253">
    <property type="protein sequence ID" value="ENN71801.1"/>
    <property type="molecule type" value="Genomic_DNA"/>
</dbReference>
<evidence type="ECO:0000313" key="5">
    <source>
        <dbReference type="Proteomes" id="UP000030742"/>
    </source>
</evidence>
<dbReference type="PANTHER" id="PTHR13532:SF3">
    <property type="entry name" value="INTEGRATOR COMPLEX SUBUNIT 14"/>
    <property type="match status" value="1"/>
</dbReference>
<feature type="chain" id="PRO_5009707633" description="Integrator complex subunit 14 C-terminal domain-containing protein" evidence="1">
    <location>
        <begin position="19"/>
        <end position="96"/>
    </location>
</feature>
<evidence type="ECO:0000259" key="2">
    <source>
        <dbReference type="Pfam" id="PF20504"/>
    </source>
</evidence>
<dbReference type="GO" id="GO:0032039">
    <property type="term" value="C:integrator complex"/>
    <property type="evidence" value="ECO:0007669"/>
    <property type="project" value="InterPro"/>
</dbReference>
<proteinExistence type="predicted"/>
<feature type="domain" description="Integrator complex subunit 14 C-terminal" evidence="2">
    <location>
        <begin position="24"/>
        <end position="95"/>
    </location>
</feature>
<feature type="signal peptide" evidence="1">
    <location>
        <begin position="1"/>
        <end position="18"/>
    </location>
</feature>
<keyword evidence="1" id="KW-0732">Signal</keyword>
<reference evidence="3 5" key="1">
    <citation type="journal article" date="2013" name="Genome Biol.">
        <title>Draft genome of the mountain pine beetle, Dendroctonus ponderosae Hopkins, a major forest pest.</title>
        <authorList>
            <person name="Keeling C.I."/>
            <person name="Yuen M.M."/>
            <person name="Liao N.Y."/>
            <person name="Docking T.R."/>
            <person name="Chan S.K."/>
            <person name="Taylor G.A."/>
            <person name="Palmquist D.L."/>
            <person name="Jackman S.D."/>
            <person name="Nguyen A."/>
            <person name="Li M."/>
            <person name="Henderson H."/>
            <person name="Janes J.K."/>
            <person name="Zhao Y."/>
            <person name="Pandoh P."/>
            <person name="Moore R."/>
            <person name="Sperling F.A."/>
            <person name="Huber D.P."/>
            <person name="Birol I."/>
            <person name="Jones S.J."/>
            <person name="Bohlmann J."/>
        </authorList>
    </citation>
    <scope>NUCLEOTIDE SEQUENCE</scope>
</reference>
<evidence type="ECO:0000313" key="4">
    <source>
        <dbReference type="EMBL" id="ERL92944.1"/>
    </source>
</evidence>
<dbReference type="EMBL" id="KB632340">
    <property type="protein sequence ID" value="ERL92944.1"/>
    <property type="molecule type" value="Genomic_DNA"/>
</dbReference>
<gene>
    <name evidence="4" type="ORF">D910_10249</name>
    <name evidence="3" type="ORF">YQE_11535</name>
</gene>